<organism evidence="2 3">
    <name type="scientific">Paenibacillus taichungensis</name>
    <dbReference type="NCBI Taxonomy" id="484184"/>
    <lineage>
        <taxon>Bacteria</taxon>
        <taxon>Bacillati</taxon>
        <taxon>Bacillota</taxon>
        <taxon>Bacilli</taxon>
        <taxon>Bacillales</taxon>
        <taxon>Paenibacillaceae</taxon>
        <taxon>Paenibacillus</taxon>
    </lineage>
</organism>
<proteinExistence type="predicted"/>
<evidence type="ECO:0000256" key="1">
    <source>
        <dbReference type="SAM" id="MobiDB-lite"/>
    </source>
</evidence>
<accession>A0A329QYM1</accession>
<sequence>MRSKAERLTRSASLNAFELMRGLRSIILSAAMVSTALCRAKQGETTRSAKPKRNRAYARIAKHYPKRSDGLECEAKQGETTRSAKA</sequence>
<evidence type="ECO:0000313" key="2">
    <source>
        <dbReference type="EMBL" id="RAW15748.1"/>
    </source>
</evidence>
<name>A0A329QYM1_9BACL</name>
<dbReference type="Proteomes" id="UP000250642">
    <property type="component" value="Unassembled WGS sequence"/>
</dbReference>
<feature type="region of interest" description="Disordered" evidence="1">
    <location>
        <begin position="42"/>
        <end position="62"/>
    </location>
</feature>
<gene>
    <name evidence="2" type="ORF">DC345_09510</name>
</gene>
<protein>
    <submittedName>
        <fullName evidence="2">Uncharacterized protein</fullName>
    </submittedName>
</protein>
<reference evidence="2 3" key="1">
    <citation type="submission" date="2018-04" db="EMBL/GenBank/DDBJ databases">
        <title>Paenibacillus taichungensis Genome sequencing and assembly.</title>
        <authorList>
            <person name="Xu J."/>
            <person name="Rensing C."/>
            <person name="Mazhar H.S."/>
        </authorList>
    </citation>
    <scope>NUCLEOTIDE SEQUENCE [LARGE SCALE GENOMIC DNA]</scope>
    <source>
        <strain evidence="2 3">NC1</strain>
    </source>
</reference>
<dbReference type="EMBL" id="QEVW01000006">
    <property type="protein sequence ID" value="RAW15748.1"/>
    <property type="molecule type" value="Genomic_DNA"/>
</dbReference>
<feature type="compositionally biased region" description="Basic residues" evidence="1">
    <location>
        <begin position="49"/>
        <end position="62"/>
    </location>
</feature>
<dbReference type="AlphaFoldDB" id="A0A329QYM1"/>
<evidence type="ECO:0000313" key="3">
    <source>
        <dbReference type="Proteomes" id="UP000250642"/>
    </source>
</evidence>
<comment type="caution">
    <text evidence="2">The sequence shown here is derived from an EMBL/GenBank/DDBJ whole genome shotgun (WGS) entry which is preliminary data.</text>
</comment>